<dbReference type="Pfam" id="PF19701">
    <property type="entry name" value="DUF6199"/>
    <property type="match status" value="1"/>
</dbReference>
<name>A0ABD5NG76_9EURY</name>
<keyword evidence="1" id="KW-0812">Transmembrane</keyword>
<dbReference type="EMBL" id="JBHRWN010000002">
    <property type="protein sequence ID" value="MFC3478206.1"/>
    <property type="molecule type" value="Genomic_DNA"/>
</dbReference>
<reference evidence="3 4" key="1">
    <citation type="journal article" date="2019" name="Int. J. Syst. Evol. Microbiol.">
        <title>The Global Catalogue of Microorganisms (GCM) 10K type strain sequencing project: providing services to taxonomists for standard genome sequencing and annotation.</title>
        <authorList>
            <consortium name="The Broad Institute Genomics Platform"/>
            <consortium name="The Broad Institute Genome Sequencing Center for Infectious Disease"/>
            <person name="Wu L."/>
            <person name="Ma J."/>
        </authorList>
    </citation>
    <scope>NUCLEOTIDE SEQUENCE [LARGE SCALE GENOMIC DNA]</scope>
    <source>
        <strain evidence="3 4">CGMCC 1.12562</strain>
    </source>
</reference>
<dbReference type="AlphaFoldDB" id="A0ABD5NG76"/>
<dbReference type="GeneID" id="69118790"/>
<dbReference type="InterPro" id="IPR045679">
    <property type="entry name" value="DUF6199"/>
</dbReference>
<proteinExistence type="predicted"/>
<organism evidence="3 4">
    <name type="scientific">Halobacterium litoreum</name>
    <dbReference type="NCBI Taxonomy" id="2039234"/>
    <lineage>
        <taxon>Archaea</taxon>
        <taxon>Methanobacteriati</taxon>
        <taxon>Methanobacteriota</taxon>
        <taxon>Stenosarchaea group</taxon>
        <taxon>Halobacteria</taxon>
        <taxon>Halobacteriales</taxon>
        <taxon>Halobacteriaceae</taxon>
        <taxon>Halobacterium</taxon>
    </lineage>
</organism>
<evidence type="ECO:0000313" key="3">
    <source>
        <dbReference type="EMBL" id="MFC3478206.1"/>
    </source>
</evidence>
<feature type="transmembrane region" description="Helical" evidence="1">
    <location>
        <begin position="56"/>
        <end position="77"/>
    </location>
</feature>
<comment type="caution">
    <text evidence="3">The sequence shown here is derived from an EMBL/GenBank/DDBJ whole genome shotgun (WGS) entry which is preliminary data.</text>
</comment>
<gene>
    <name evidence="3" type="ORF">ACFOKC_10785</name>
</gene>
<evidence type="ECO:0000313" key="4">
    <source>
        <dbReference type="Proteomes" id="UP001595660"/>
    </source>
</evidence>
<keyword evidence="4" id="KW-1185">Reference proteome</keyword>
<evidence type="ECO:0000256" key="1">
    <source>
        <dbReference type="SAM" id="Phobius"/>
    </source>
</evidence>
<feature type="domain" description="DUF6199" evidence="2">
    <location>
        <begin position="9"/>
        <end position="77"/>
    </location>
</feature>
<protein>
    <recommendedName>
        <fullName evidence="2">DUF6199 domain-containing protein</fullName>
    </recommendedName>
</protein>
<accession>A0ABD5NG76</accession>
<evidence type="ECO:0000259" key="2">
    <source>
        <dbReference type="Pfam" id="PF19701"/>
    </source>
</evidence>
<dbReference type="RefSeq" id="WP_232570680.1">
    <property type="nucleotide sequence ID" value="NZ_CP089466.1"/>
</dbReference>
<keyword evidence="1" id="KW-0472">Membrane</keyword>
<dbReference type="Proteomes" id="UP001595660">
    <property type="component" value="Unassembled WGS sequence"/>
</dbReference>
<sequence length="80" mass="8698">MSGIRELLAVVLGVGLGVALLAKPREMLMLSVFVGPNRRRRHDGRYGTDDHPFGDWAAWLVRAAGVACIAVAGFIAYQNF</sequence>
<keyword evidence="1" id="KW-1133">Transmembrane helix</keyword>